<protein>
    <submittedName>
        <fullName evidence="2">Uncharacterized protein</fullName>
    </submittedName>
</protein>
<name>A0A7S4JMH6_9STRA</name>
<organism evidence="2">
    <name type="scientific">Odontella aurita</name>
    <dbReference type="NCBI Taxonomy" id="265563"/>
    <lineage>
        <taxon>Eukaryota</taxon>
        <taxon>Sar</taxon>
        <taxon>Stramenopiles</taxon>
        <taxon>Ochrophyta</taxon>
        <taxon>Bacillariophyta</taxon>
        <taxon>Mediophyceae</taxon>
        <taxon>Biddulphiophycidae</taxon>
        <taxon>Eupodiscales</taxon>
        <taxon>Odontellaceae</taxon>
        <taxon>Odontella</taxon>
    </lineage>
</organism>
<dbReference type="Gene3D" id="3.40.50.2000">
    <property type="entry name" value="Glycogen Phosphorylase B"/>
    <property type="match status" value="1"/>
</dbReference>
<reference evidence="2" key="1">
    <citation type="submission" date="2021-01" db="EMBL/GenBank/DDBJ databases">
        <authorList>
            <person name="Corre E."/>
            <person name="Pelletier E."/>
            <person name="Niang G."/>
            <person name="Scheremetjew M."/>
            <person name="Finn R."/>
            <person name="Kale V."/>
            <person name="Holt S."/>
            <person name="Cochrane G."/>
            <person name="Meng A."/>
            <person name="Brown T."/>
            <person name="Cohen L."/>
        </authorList>
    </citation>
    <scope>NUCLEOTIDE SEQUENCE</scope>
    <source>
        <strain evidence="2">Isolate 1302-5</strain>
    </source>
</reference>
<dbReference type="SUPFAM" id="SSF53756">
    <property type="entry name" value="UDP-Glycosyltransferase/glycogen phosphorylase"/>
    <property type="match status" value="1"/>
</dbReference>
<evidence type="ECO:0000313" key="2">
    <source>
        <dbReference type="EMBL" id="CAE2268197.1"/>
    </source>
</evidence>
<evidence type="ECO:0000256" key="1">
    <source>
        <dbReference type="SAM" id="MobiDB-lite"/>
    </source>
</evidence>
<accession>A0A7S4JMH6</accession>
<feature type="region of interest" description="Disordered" evidence="1">
    <location>
        <begin position="63"/>
        <end position="100"/>
    </location>
</feature>
<dbReference type="AlphaFoldDB" id="A0A7S4JMH6"/>
<sequence>MARPAHAPRHPTSLRRRAVSGNPTAAFLAALRRYGRILIIVLGVAFCLEETIYYRLPRNQSPEVRADGAPTEAAERQQPVDASSAAVKQKRIGAPLRPPHEPKSAILAGVPASAKEWKAQRTKVSCGGHFAPSCAECAQGHGAGFCNGQCNWDAAKNECIEPPSIIHPAYLDLVKDNYAFQPVQTDGGGYVNIIMVRAPFQSAGERDGFEKYKDEILFVGISSWEAFPLSSPNPFSSNFSDSLYTSMFPGFLHMMHEPERHFPPHVKTLLLSQSDFEFPDDAPLAESDTEHHMYDFTFSVSDMNVEGGCVGWGAFAKNWSFMLEALEVMCSDEFDLRGVLVGTRDKQDKVRCAIPPQCEGKMTQTSMMTQDKYFDYMRRSRFTFLPQVYDASPRVATQSLCLDVPLLMNKHILGGWKYVNEETGEFFSDMTDLRDSIHRILDNVKKRQYHPRRWVKANYGNEHAGVVLLNWVKEHFADRIEIPEGTNYLIAKTQ</sequence>
<dbReference type="EMBL" id="HBKQ01043862">
    <property type="protein sequence ID" value="CAE2268197.1"/>
    <property type="molecule type" value="Transcribed_RNA"/>
</dbReference>
<proteinExistence type="predicted"/>
<gene>
    <name evidence="2" type="ORF">OAUR00152_LOCUS30273</name>
</gene>